<protein>
    <submittedName>
        <fullName evidence="3">Glycosyl transferase family 2</fullName>
    </submittedName>
</protein>
<feature type="transmembrane region" description="Helical" evidence="1">
    <location>
        <begin position="280"/>
        <end position="302"/>
    </location>
</feature>
<dbReference type="CDD" id="cd02525">
    <property type="entry name" value="Succinoglycan_BP_ExoA"/>
    <property type="match status" value="1"/>
</dbReference>
<dbReference type="AlphaFoldDB" id="A0A1H7A434"/>
<dbReference type="Proteomes" id="UP000183315">
    <property type="component" value="Unassembled WGS sequence"/>
</dbReference>
<dbReference type="eggNOG" id="COG1215">
    <property type="taxonomic scope" value="Bacteria"/>
</dbReference>
<feature type="transmembrane region" description="Helical" evidence="1">
    <location>
        <begin position="314"/>
        <end position="335"/>
    </location>
</feature>
<name>A0A1H7A434_9MICO</name>
<accession>A0A1H7A434</accession>
<dbReference type="InterPro" id="IPR050834">
    <property type="entry name" value="Glycosyltransf_2"/>
</dbReference>
<keyword evidence="1" id="KW-1133">Transmembrane helix</keyword>
<dbReference type="STRING" id="1043493.SAMN05421637_2335"/>
<feature type="domain" description="Glycosyltransferase 2-like" evidence="2">
    <location>
        <begin position="14"/>
        <end position="133"/>
    </location>
</feature>
<keyword evidence="1" id="KW-0812">Transmembrane</keyword>
<dbReference type="PANTHER" id="PTHR43685">
    <property type="entry name" value="GLYCOSYLTRANSFERASE"/>
    <property type="match status" value="1"/>
</dbReference>
<dbReference type="GO" id="GO:0016740">
    <property type="term" value="F:transferase activity"/>
    <property type="evidence" value="ECO:0007669"/>
    <property type="project" value="UniProtKB-KW"/>
</dbReference>
<evidence type="ECO:0000313" key="4">
    <source>
        <dbReference type="Proteomes" id="UP000183315"/>
    </source>
</evidence>
<keyword evidence="3" id="KW-0808">Transferase</keyword>
<dbReference type="PANTHER" id="PTHR43685:SF2">
    <property type="entry name" value="GLYCOSYLTRANSFERASE 2-LIKE DOMAIN-CONTAINING PROTEIN"/>
    <property type="match status" value="1"/>
</dbReference>
<organism evidence="3 4">
    <name type="scientific">Demequina mangrovi</name>
    <dbReference type="NCBI Taxonomy" id="1043493"/>
    <lineage>
        <taxon>Bacteria</taxon>
        <taxon>Bacillati</taxon>
        <taxon>Actinomycetota</taxon>
        <taxon>Actinomycetes</taxon>
        <taxon>Micrococcales</taxon>
        <taxon>Demequinaceae</taxon>
        <taxon>Demequina</taxon>
    </lineage>
</organism>
<evidence type="ECO:0000256" key="1">
    <source>
        <dbReference type="SAM" id="Phobius"/>
    </source>
</evidence>
<dbReference type="Gene3D" id="3.90.550.10">
    <property type="entry name" value="Spore Coat Polysaccharide Biosynthesis Protein SpsA, Chain A"/>
    <property type="match status" value="1"/>
</dbReference>
<dbReference type="RefSeq" id="WP_236623399.1">
    <property type="nucleotide sequence ID" value="NZ_BBLU01000007.1"/>
</dbReference>
<dbReference type="InterPro" id="IPR029044">
    <property type="entry name" value="Nucleotide-diphossugar_trans"/>
</dbReference>
<keyword evidence="1" id="KW-0472">Membrane</keyword>
<dbReference type="Pfam" id="PF00535">
    <property type="entry name" value="Glycos_transf_2"/>
    <property type="match status" value="1"/>
</dbReference>
<dbReference type="InterPro" id="IPR001173">
    <property type="entry name" value="Glyco_trans_2-like"/>
</dbReference>
<evidence type="ECO:0000259" key="2">
    <source>
        <dbReference type="Pfam" id="PF00535"/>
    </source>
</evidence>
<feature type="transmembrane region" description="Helical" evidence="1">
    <location>
        <begin position="251"/>
        <end position="274"/>
    </location>
</feature>
<sequence>MTPASSAGAPLRASFVMPVLNEEDYVATAVASVLAQDGLDERELLLVLGASTDRTDQVVAGLAAAHPEIRVLHNPRNAISMSMNIGITEARFPVVIRVDAHSVLPEGYAVTALRSLRAAGAVNLGGRMHAEGVTPYEQAVAWGYNSPGGLGGAVYHTGGEAGPAESAYLGVFDRAAVLGIGGFDETLSRGEDWDLNRRLIARGGLVWFEPALDVVYRPRSSVQALAKQFHASGRWRGEIIRRLKGRVPLRYFVPPVLVAALAFGLLALLVGGLVPGAVGVALRVLGALPYLVYGAWVLLTALRASVPGGVRWRLLGVLPTMHLSWGVGCVLGILMPSRGHNAFAGR</sequence>
<dbReference type="EMBL" id="FNZI01000005">
    <property type="protein sequence ID" value="SEJ59194.1"/>
    <property type="molecule type" value="Genomic_DNA"/>
</dbReference>
<keyword evidence="4" id="KW-1185">Reference proteome</keyword>
<reference evidence="4" key="1">
    <citation type="submission" date="2016-10" db="EMBL/GenBank/DDBJ databases">
        <authorList>
            <person name="Varghese N."/>
        </authorList>
    </citation>
    <scope>NUCLEOTIDE SEQUENCE [LARGE SCALE GENOMIC DNA]</scope>
    <source>
        <strain evidence="4">DSM 24868</strain>
    </source>
</reference>
<evidence type="ECO:0000313" key="3">
    <source>
        <dbReference type="EMBL" id="SEJ59194.1"/>
    </source>
</evidence>
<dbReference type="SUPFAM" id="SSF53448">
    <property type="entry name" value="Nucleotide-diphospho-sugar transferases"/>
    <property type="match status" value="1"/>
</dbReference>
<proteinExistence type="predicted"/>
<gene>
    <name evidence="3" type="ORF">SAMN05421637_2335</name>
</gene>